<organism evidence="2 3">
    <name type="scientific">Ephemerocybe angulata</name>
    <dbReference type="NCBI Taxonomy" id="980116"/>
    <lineage>
        <taxon>Eukaryota</taxon>
        <taxon>Fungi</taxon>
        <taxon>Dikarya</taxon>
        <taxon>Basidiomycota</taxon>
        <taxon>Agaricomycotina</taxon>
        <taxon>Agaricomycetes</taxon>
        <taxon>Agaricomycetidae</taxon>
        <taxon>Agaricales</taxon>
        <taxon>Agaricineae</taxon>
        <taxon>Psathyrellaceae</taxon>
        <taxon>Ephemerocybe</taxon>
    </lineage>
</organism>
<evidence type="ECO:0000313" key="2">
    <source>
        <dbReference type="EMBL" id="KAF5311332.1"/>
    </source>
</evidence>
<keyword evidence="3" id="KW-1185">Reference proteome</keyword>
<comment type="caution">
    <text evidence="2">The sequence shown here is derived from an EMBL/GenBank/DDBJ whole genome shotgun (WGS) entry which is preliminary data.</text>
</comment>
<sequence>MTDILWMSRGVIPQSIDCPYLIRSAHRQSFLFNRPNHPLWLTPTSSPPTTSKSHLMPIPPIVDHLLNEIDELKEALATEVERGRKQKEEVDALRKEVGELKAVSATVTMGRPEFMAYALLGKKVCDAMNIAESLVG</sequence>
<proteinExistence type="predicted"/>
<gene>
    <name evidence="2" type="ORF">D9611_012618</name>
</gene>
<dbReference type="EMBL" id="JAACJK010000227">
    <property type="protein sequence ID" value="KAF5311332.1"/>
    <property type="molecule type" value="Genomic_DNA"/>
</dbReference>
<dbReference type="Proteomes" id="UP000541558">
    <property type="component" value="Unassembled WGS sequence"/>
</dbReference>
<reference evidence="2 3" key="1">
    <citation type="journal article" date="2020" name="ISME J.">
        <title>Uncovering the hidden diversity of litter-decomposition mechanisms in mushroom-forming fungi.</title>
        <authorList>
            <person name="Floudas D."/>
            <person name="Bentzer J."/>
            <person name="Ahren D."/>
            <person name="Johansson T."/>
            <person name="Persson P."/>
            <person name="Tunlid A."/>
        </authorList>
    </citation>
    <scope>NUCLEOTIDE SEQUENCE [LARGE SCALE GENOMIC DNA]</scope>
    <source>
        <strain evidence="2 3">CBS 175.51</strain>
    </source>
</reference>
<dbReference type="AlphaFoldDB" id="A0A8H5AW96"/>
<accession>A0A8H5AW96</accession>
<name>A0A8H5AW96_9AGAR</name>
<feature type="coiled-coil region" evidence="1">
    <location>
        <begin position="62"/>
        <end position="89"/>
    </location>
</feature>
<keyword evidence="1" id="KW-0175">Coiled coil</keyword>
<evidence type="ECO:0000256" key="1">
    <source>
        <dbReference type="SAM" id="Coils"/>
    </source>
</evidence>
<evidence type="ECO:0000313" key="3">
    <source>
        <dbReference type="Proteomes" id="UP000541558"/>
    </source>
</evidence>
<protein>
    <submittedName>
        <fullName evidence="2">Uncharacterized protein</fullName>
    </submittedName>
</protein>